<organism evidence="1">
    <name type="scientific">bioreactor metagenome</name>
    <dbReference type="NCBI Taxonomy" id="1076179"/>
    <lineage>
        <taxon>unclassified sequences</taxon>
        <taxon>metagenomes</taxon>
        <taxon>ecological metagenomes</taxon>
    </lineage>
</organism>
<protein>
    <submittedName>
        <fullName evidence="1">Uncharacterized protein</fullName>
    </submittedName>
</protein>
<gene>
    <name evidence="1" type="ORF">SDC9_147337</name>
</gene>
<accession>A0A645EHR7</accession>
<evidence type="ECO:0000313" key="1">
    <source>
        <dbReference type="EMBL" id="MPN00143.1"/>
    </source>
</evidence>
<reference evidence="1" key="1">
    <citation type="submission" date="2019-08" db="EMBL/GenBank/DDBJ databases">
        <authorList>
            <person name="Kucharzyk K."/>
            <person name="Murdoch R.W."/>
            <person name="Higgins S."/>
            <person name="Loffler F."/>
        </authorList>
    </citation>
    <scope>NUCLEOTIDE SEQUENCE</scope>
</reference>
<dbReference type="EMBL" id="VSSQ01046185">
    <property type="protein sequence ID" value="MPN00143.1"/>
    <property type="molecule type" value="Genomic_DNA"/>
</dbReference>
<sequence>MPAARAELIGHDITDEPGLCYRCGQAVPFSLEVVKRVLYLVDILGSPEQQLGGHLLAFPSGNFHVVDEGDLRCHGFGQFVINRDERGVQSRSYVRPVGQGVVGGVFHLFEGDALFFRTVVVTRHSCKDR</sequence>
<dbReference type="AlphaFoldDB" id="A0A645EHR7"/>
<comment type="caution">
    <text evidence="1">The sequence shown here is derived from an EMBL/GenBank/DDBJ whole genome shotgun (WGS) entry which is preliminary data.</text>
</comment>
<proteinExistence type="predicted"/>
<name>A0A645EHR7_9ZZZZ</name>